<organism evidence="2 3">
    <name type="scientific">Tritrichomonas musculus</name>
    <dbReference type="NCBI Taxonomy" id="1915356"/>
    <lineage>
        <taxon>Eukaryota</taxon>
        <taxon>Metamonada</taxon>
        <taxon>Parabasalia</taxon>
        <taxon>Tritrichomonadida</taxon>
        <taxon>Tritrichomonadidae</taxon>
        <taxon>Tritrichomonas</taxon>
    </lineage>
</organism>
<reference evidence="2 3" key="1">
    <citation type="submission" date="2024-04" db="EMBL/GenBank/DDBJ databases">
        <title>Tritrichomonas musculus Genome.</title>
        <authorList>
            <person name="Alves-Ferreira E."/>
            <person name="Grigg M."/>
            <person name="Lorenzi H."/>
            <person name="Galac M."/>
        </authorList>
    </citation>
    <scope>NUCLEOTIDE SEQUENCE [LARGE SCALE GENOMIC DNA]</scope>
    <source>
        <strain evidence="2 3">EAF2021</strain>
    </source>
</reference>
<feature type="region of interest" description="Disordered" evidence="1">
    <location>
        <begin position="1"/>
        <end position="42"/>
    </location>
</feature>
<name>A0ABR2KQW1_9EUKA</name>
<evidence type="ECO:0000313" key="2">
    <source>
        <dbReference type="EMBL" id="KAK8893206.1"/>
    </source>
</evidence>
<evidence type="ECO:0000313" key="3">
    <source>
        <dbReference type="Proteomes" id="UP001470230"/>
    </source>
</evidence>
<dbReference type="SUPFAM" id="SSF54236">
    <property type="entry name" value="Ubiquitin-like"/>
    <property type="match status" value="1"/>
</dbReference>
<accession>A0ABR2KQW1</accession>
<feature type="compositionally biased region" description="Basic and acidic residues" evidence="1">
    <location>
        <begin position="7"/>
        <end position="26"/>
    </location>
</feature>
<gene>
    <name evidence="2" type="ORF">M9Y10_021622</name>
</gene>
<sequence length="158" mass="18551">MSSKPSTADKKGAADKKAADKKGGKNEEEEPPKPKPLVIPKPTFKMDDDVKSTIQELNLYVRIKHHNVTYFLYVQRETTAMEMKRMMKQFTKRKIHDIHFTIPRYNNRKFFDTLSFEQMLLENGEIILMQLRFPHSDNYESIEEVTGNYDTITGSLYR</sequence>
<keyword evidence="3" id="KW-1185">Reference proteome</keyword>
<evidence type="ECO:0008006" key="4">
    <source>
        <dbReference type="Google" id="ProtNLM"/>
    </source>
</evidence>
<protein>
    <recommendedName>
        <fullName evidence="4">Ubiquitin-like domain-containing protein</fullName>
    </recommendedName>
</protein>
<dbReference type="Proteomes" id="UP001470230">
    <property type="component" value="Unassembled WGS sequence"/>
</dbReference>
<dbReference type="InterPro" id="IPR029071">
    <property type="entry name" value="Ubiquitin-like_domsf"/>
</dbReference>
<dbReference type="EMBL" id="JAPFFF010000003">
    <property type="protein sequence ID" value="KAK8893206.1"/>
    <property type="molecule type" value="Genomic_DNA"/>
</dbReference>
<proteinExistence type="predicted"/>
<evidence type="ECO:0000256" key="1">
    <source>
        <dbReference type="SAM" id="MobiDB-lite"/>
    </source>
</evidence>
<comment type="caution">
    <text evidence="2">The sequence shown here is derived from an EMBL/GenBank/DDBJ whole genome shotgun (WGS) entry which is preliminary data.</text>
</comment>